<accession>A0A4R6W4G7</accession>
<evidence type="ECO:0000256" key="4">
    <source>
        <dbReference type="ARBA" id="ARBA00022692"/>
    </source>
</evidence>
<dbReference type="EMBL" id="SNYV01000019">
    <property type="protein sequence ID" value="TDQ73474.1"/>
    <property type="molecule type" value="Genomic_DNA"/>
</dbReference>
<dbReference type="InterPro" id="IPR037066">
    <property type="entry name" value="Plug_dom_sf"/>
</dbReference>
<protein>
    <submittedName>
        <fullName evidence="11">TonB-linked SusC/RagA family outer membrane protein</fullName>
    </submittedName>
</protein>
<dbReference type="Gene3D" id="2.60.40.1120">
    <property type="entry name" value="Carboxypeptidase-like, regulatory domain"/>
    <property type="match status" value="1"/>
</dbReference>
<dbReference type="InterPro" id="IPR018247">
    <property type="entry name" value="EF_Hand_1_Ca_BS"/>
</dbReference>
<comment type="caution">
    <text evidence="11">The sequence shown here is derived from an EMBL/GenBank/DDBJ whole genome shotgun (WGS) entry which is preliminary data.</text>
</comment>
<evidence type="ECO:0000256" key="6">
    <source>
        <dbReference type="ARBA" id="ARBA00023136"/>
    </source>
</evidence>
<keyword evidence="6 8" id="KW-0472">Membrane</keyword>
<evidence type="ECO:0000313" key="11">
    <source>
        <dbReference type="EMBL" id="TDQ73474.1"/>
    </source>
</evidence>
<dbReference type="InterPro" id="IPR023997">
    <property type="entry name" value="TonB-dep_OMP_SusC/RagA_CS"/>
</dbReference>
<dbReference type="Proteomes" id="UP000295292">
    <property type="component" value="Unassembled WGS sequence"/>
</dbReference>
<dbReference type="InterPro" id="IPR036942">
    <property type="entry name" value="Beta-barrel_TonB_sf"/>
</dbReference>
<dbReference type="Pfam" id="PF13715">
    <property type="entry name" value="CarbopepD_reg_2"/>
    <property type="match status" value="1"/>
</dbReference>
<dbReference type="GO" id="GO:0009279">
    <property type="term" value="C:cell outer membrane"/>
    <property type="evidence" value="ECO:0007669"/>
    <property type="project" value="UniProtKB-SubCell"/>
</dbReference>
<keyword evidence="3 8" id="KW-1134">Transmembrane beta strand</keyword>
<evidence type="ECO:0000256" key="3">
    <source>
        <dbReference type="ARBA" id="ARBA00022452"/>
    </source>
</evidence>
<evidence type="ECO:0000256" key="5">
    <source>
        <dbReference type="ARBA" id="ARBA00022729"/>
    </source>
</evidence>
<dbReference type="SUPFAM" id="SSF49464">
    <property type="entry name" value="Carboxypeptidase regulatory domain-like"/>
    <property type="match status" value="1"/>
</dbReference>
<keyword evidence="2 8" id="KW-0813">Transport</keyword>
<evidence type="ECO:0000256" key="7">
    <source>
        <dbReference type="ARBA" id="ARBA00023237"/>
    </source>
</evidence>
<dbReference type="PROSITE" id="PS00018">
    <property type="entry name" value="EF_HAND_1"/>
    <property type="match status" value="1"/>
</dbReference>
<dbReference type="GO" id="GO:0044718">
    <property type="term" value="P:siderophore transmembrane transport"/>
    <property type="evidence" value="ECO:0007669"/>
    <property type="project" value="TreeGrafter"/>
</dbReference>
<organism evidence="11 12">
    <name type="scientific">Sphingobacterium yanglingense</name>
    <dbReference type="NCBI Taxonomy" id="1437280"/>
    <lineage>
        <taxon>Bacteria</taxon>
        <taxon>Pseudomonadati</taxon>
        <taxon>Bacteroidota</taxon>
        <taxon>Sphingobacteriia</taxon>
        <taxon>Sphingobacteriales</taxon>
        <taxon>Sphingobacteriaceae</taxon>
        <taxon>Sphingobacterium</taxon>
    </lineage>
</organism>
<dbReference type="OrthoDB" id="9768177at2"/>
<feature type="chain" id="PRO_5020712659" evidence="9">
    <location>
        <begin position="28"/>
        <end position="1043"/>
    </location>
</feature>
<feature type="domain" description="TonB-dependent receptor plug" evidence="10">
    <location>
        <begin position="134"/>
        <end position="236"/>
    </location>
</feature>
<sequence length="1043" mass="117729">MSIHRKKTTLYIMLPVALACCMGPTYAAAHRSNDGIVLNQAQQHSVTGKIVDSTGQPLSGVTVHVKNTDRSVATDSQGQFNIEAFVGQFLVISYLGASDKEVVVSREFMQITLEVDQKGLDEVVVVGYGTQKKGNVTAAIATIQSKDILTTTNSSLAQSLQGKIPGLQIRQGNAEPGSFTSSINIRGFGEPLYVIDGIVRDGGVEFQQLTPNDIESISVLKDASAAIYGLNAANGVILVTTKKGHSGKPDFTYTGALGAQKPTYVTKMASAAQYLEMYRDAIYYRDGIVNINTEELDKWRQGVEGYQSTNWYDETFKKSALQTQHDFSIRGGTDAINYFASVGYFNEQGLFKSGDMKYDRYNFRTNLTAKLSDRLKADIMLSGRHSLRQYPGGDGFIWMYKGTFISHPTDAPYINRDPNYPANIYNQQNAVIMSQRDYAGYTDSKNKDFISSVGLTYDVPFVEGLKAIGTLAYDSRNMFNKNVWKNYRVYNRDMSSLITNTPRIANAIDDIDRVVFQAQLAYDRTFSAAHNLQATGIFEQKRFKKKFAYLWREYEFFTTDVVDYASGRQTNQGSEIEEANLSYVGRINYDYKGRYLLGASFRYDGSYRYAPGKRWGFFPGISAGWRISEEPFIKNNIAFINNLKLRGSFGRIGENVGDPFQHVLGFSPVTNQGAEFADGTYTGGLAAPGVINPSFTWVTSDIGDIGLEAALFNNKLRFEVDYYQREKTGKLIIRNGGLPNTFGGSMPIENFESELTRGFDFVVGHQHKIGEFEYGLSVNMNLARTMHKIVDKPEATSSWDRWRSGYADRWNDLSWGYQRTGQFQSMDAIYNAIVYDRDNGNRQLLPGDYTYEDVNGDGLIDDKDMLPNFRNRTPKLFYGFVINAAWRGVDLNMVFQGASMYSIRFNEVFSQMFFNNGNLPEYFYDRWHLADPSDPNSEWVSGKWPANRFSEQMSSSYRESDAWRMKASYLRMKSIELGYTIDFKKKGVSYIKGLRLYGNAHNLLTFSDSFLKQFDPERQEGDYEAGYNYPLIKSFNVGVNITF</sequence>
<dbReference type="Pfam" id="PF07715">
    <property type="entry name" value="Plug"/>
    <property type="match status" value="1"/>
</dbReference>
<dbReference type="PANTHER" id="PTHR30069">
    <property type="entry name" value="TONB-DEPENDENT OUTER MEMBRANE RECEPTOR"/>
    <property type="match status" value="1"/>
</dbReference>
<dbReference type="InterPro" id="IPR023996">
    <property type="entry name" value="TonB-dep_OMP_SusC/RagA"/>
</dbReference>
<comment type="subcellular location">
    <subcellularLocation>
        <location evidence="1 8">Cell outer membrane</location>
        <topology evidence="1 8">Multi-pass membrane protein</topology>
    </subcellularLocation>
</comment>
<dbReference type="Gene3D" id="2.170.130.10">
    <property type="entry name" value="TonB-dependent receptor, plug domain"/>
    <property type="match status" value="1"/>
</dbReference>
<gene>
    <name evidence="11" type="ORF">CLV99_4528</name>
</gene>
<dbReference type="Gene3D" id="2.40.170.20">
    <property type="entry name" value="TonB-dependent receptor, beta-barrel domain"/>
    <property type="match status" value="1"/>
</dbReference>
<name>A0A4R6W4G7_9SPHI</name>
<comment type="similarity">
    <text evidence="8">Belongs to the TonB-dependent receptor family.</text>
</comment>
<evidence type="ECO:0000256" key="1">
    <source>
        <dbReference type="ARBA" id="ARBA00004571"/>
    </source>
</evidence>
<dbReference type="NCBIfam" id="TIGR04056">
    <property type="entry name" value="OMP_RagA_SusC"/>
    <property type="match status" value="1"/>
</dbReference>
<dbReference type="PROSITE" id="PS52016">
    <property type="entry name" value="TONB_DEPENDENT_REC_3"/>
    <property type="match status" value="1"/>
</dbReference>
<dbReference type="PROSITE" id="PS51257">
    <property type="entry name" value="PROKAR_LIPOPROTEIN"/>
    <property type="match status" value="1"/>
</dbReference>
<dbReference type="InterPro" id="IPR008969">
    <property type="entry name" value="CarboxyPept-like_regulatory"/>
</dbReference>
<dbReference type="RefSeq" id="WP_133586653.1">
    <property type="nucleotide sequence ID" value="NZ_SNYV01000019.1"/>
</dbReference>
<dbReference type="GO" id="GO:0015344">
    <property type="term" value="F:siderophore uptake transmembrane transporter activity"/>
    <property type="evidence" value="ECO:0007669"/>
    <property type="project" value="TreeGrafter"/>
</dbReference>
<dbReference type="AlphaFoldDB" id="A0A4R6W4G7"/>
<reference evidence="11 12" key="1">
    <citation type="submission" date="2019-03" db="EMBL/GenBank/DDBJ databases">
        <title>Genomic Encyclopedia of Archaeal and Bacterial Type Strains, Phase II (KMG-II): from individual species to whole genera.</title>
        <authorList>
            <person name="Goeker M."/>
        </authorList>
    </citation>
    <scope>NUCLEOTIDE SEQUENCE [LARGE SCALE GENOMIC DNA]</scope>
    <source>
        <strain evidence="11 12">DSM 28353</strain>
    </source>
</reference>
<evidence type="ECO:0000259" key="10">
    <source>
        <dbReference type="Pfam" id="PF07715"/>
    </source>
</evidence>
<dbReference type="InterPro" id="IPR039426">
    <property type="entry name" value="TonB-dep_rcpt-like"/>
</dbReference>
<dbReference type="SUPFAM" id="SSF56935">
    <property type="entry name" value="Porins"/>
    <property type="match status" value="1"/>
</dbReference>
<dbReference type="PANTHER" id="PTHR30069:SF29">
    <property type="entry name" value="HEMOGLOBIN AND HEMOGLOBIN-HAPTOGLOBIN-BINDING PROTEIN 1-RELATED"/>
    <property type="match status" value="1"/>
</dbReference>
<dbReference type="InterPro" id="IPR012910">
    <property type="entry name" value="Plug_dom"/>
</dbReference>
<keyword evidence="5 9" id="KW-0732">Signal</keyword>
<keyword evidence="12" id="KW-1185">Reference proteome</keyword>
<evidence type="ECO:0000256" key="9">
    <source>
        <dbReference type="SAM" id="SignalP"/>
    </source>
</evidence>
<dbReference type="NCBIfam" id="TIGR04057">
    <property type="entry name" value="SusC_RagA_signa"/>
    <property type="match status" value="1"/>
</dbReference>
<evidence type="ECO:0000256" key="8">
    <source>
        <dbReference type="PROSITE-ProRule" id="PRU01360"/>
    </source>
</evidence>
<keyword evidence="4 8" id="KW-0812">Transmembrane</keyword>
<evidence type="ECO:0000313" key="12">
    <source>
        <dbReference type="Proteomes" id="UP000295292"/>
    </source>
</evidence>
<keyword evidence="7 8" id="KW-0998">Cell outer membrane</keyword>
<proteinExistence type="inferred from homology"/>
<feature type="signal peptide" evidence="9">
    <location>
        <begin position="1"/>
        <end position="27"/>
    </location>
</feature>
<evidence type="ECO:0000256" key="2">
    <source>
        <dbReference type="ARBA" id="ARBA00022448"/>
    </source>
</evidence>